<dbReference type="SUPFAM" id="SSF52096">
    <property type="entry name" value="ClpP/crotonase"/>
    <property type="match status" value="1"/>
</dbReference>
<dbReference type="PANTHER" id="PTHR11941">
    <property type="entry name" value="ENOYL-COA HYDRATASE-RELATED"/>
    <property type="match status" value="1"/>
</dbReference>
<dbReference type="RefSeq" id="WP_057833381.1">
    <property type="nucleotide sequence ID" value="NZ_LLXZ01000002.1"/>
</dbReference>
<proteinExistence type="predicted"/>
<keyword evidence="2" id="KW-0456">Lyase</keyword>
<keyword evidence="1" id="KW-0812">Transmembrane</keyword>
<dbReference type="NCBIfam" id="NF005073">
    <property type="entry name" value="PRK06495.1"/>
    <property type="match status" value="1"/>
</dbReference>
<dbReference type="AlphaFoldDB" id="A0A0R3MDF3"/>
<dbReference type="EC" id="4.2.1.17" evidence="2"/>
<comment type="caution">
    <text evidence="2">The sequence shown here is derived from an EMBL/GenBank/DDBJ whole genome shotgun (WGS) entry which is preliminary data.</text>
</comment>
<keyword evidence="1" id="KW-0472">Membrane</keyword>
<organism evidence="2 3">
    <name type="scientific">Bradyrhizobium jicamae</name>
    <dbReference type="NCBI Taxonomy" id="280332"/>
    <lineage>
        <taxon>Bacteria</taxon>
        <taxon>Pseudomonadati</taxon>
        <taxon>Pseudomonadota</taxon>
        <taxon>Alphaproteobacteria</taxon>
        <taxon>Hyphomicrobiales</taxon>
        <taxon>Nitrobacteraceae</taxon>
        <taxon>Bradyrhizobium</taxon>
    </lineage>
</organism>
<dbReference type="OrthoDB" id="5730382at2"/>
<name>A0A0R3MDF3_9BRAD</name>
<dbReference type="InterPro" id="IPR001753">
    <property type="entry name" value="Enoyl-CoA_hydra/iso"/>
</dbReference>
<dbReference type="FunFam" id="3.90.226.10:FF:000195">
    <property type="entry name" value="Enoyl-CoA hydratase"/>
    <property type="match status" value="1"/>
</dbReference>
<dbReference type="GO" id="GO:0006635">
    <property type="term" value="P:fatty acid beta-oxidation"/>
    <property type="evidence" value="ECO:0007669"/>
    <property type="project" value="TreeGrafter"/>
</dbReference>
<feature type="transmembrane region" description="Helical" evidence="1">
    <location>
        <begin position="134"/>
        <end position="153"/>
    </location>
</feature>
<accession>A0A0R3MDF3</accession>
<gene>
    <name evidence="2" type="ORF">CQ12_32490</name>
</gene>
<keyword evidence="1" id="KW-1133">Transmembrane helix</keyword>
<protein>
    <submittedName>
        <fullName evidence="2">Enoyl-CoA hydratase</fullName>
        <ecNumber evidence="2">4.2.1.17</ecNumber>
    </submittedName>
</protein>
<sequence length="256" mass="28087">MSGDIITLEVSDHIALVTLNRPPVNALNRAMRDRIVSVFDEISERSDVRVAILTGAGKVFCSGADLKDRPDPTKVGAFHDHNRITRETGNCIRECSKPVIAAINGVALGAGLGLMASCDIFYASEEAVFGMPEINVGLAGGAAMLNTLFGRSLMRRMFFTGYRVPAAELYRLGIIEACTTRENLIPEAMKIAREIAEKSPVAIEYAKQATNMVELMPPRDAYRFEQNITMALSKTEDAKEARMAFLEKRAPVFKGR</sequence>
<reference evidence="2 3" key="1">
    <citation type="submission" date="2014-03" db="EMBL/GenBank/DDBJ databases">
        <title>Bradyrhizobium valentinum sp. nov., isolated from effective nodules of Lupinus mariae-josephae, a lupine endemic of basic-lime soils in Eastern Spain.</title>
        <authorList>
            <person name="Duran D."/>
            <person name="Rey L."/>
            <person name="Navarro A."/>
            <person name="Busquets A."/>
            <person name="Imperial J."/>
            <person name="Ruiz-Argueso T."/>
        </authorList>
    </citation>
    <scope>NUCLEOTIDE SEQUENCE [LARGE SCALE GENOMIC DNA]</scope>
    <source>
        <strain evidence="2 3">PAC68</strain>
    </source>
</reference>
<evidence type="ECO:0000313" key="3">
    <source>
        <dbReference type="Proteomes" id="UP000050863"/>
    </source>
</evidence>
<dbReference type="InterPro" id="IPR029045">
    <property type="entry name" value="ClpP/crotonase-like_dom_sf"/>
</dbReference>
<feature type="transmembrane region" description="Helical" evidence="1">
    <location>
        <begin position="99"/>
        <end position="122"/>
    </location>
</feature>
<dbReference type="Gene3D" id="3.90.226.10">
    <property type="entry name" value="2-enoyl-CoA Hydratase, Chain A, domain 1"/>
    <property type="match status" value="1"/>
</dbReference>
<dbReference type="CDD" id="cd06558">
    <property type="entry name" value="crotonase-like"/>
    <property type="match status" value="1"/>
</dbReference>
<dbReference type="PANTHER" id="PTHR11941:SF54">
    <property type="entry name" value="ENOYL-COA HYDRATASE, MITOCHONDRIAL"/>
    <property type="match status" value="1"/>
</dbReference>
<evidence type="ECO:0000256" key="1">
    <source>
        <dbReference type="SAM" id="Phobius"/>
    </source>
</evidence>
<evidence type="ECO:0000313" key="2">
    <source>
        <dbReference type="EMBL" id="KRR15861.1"/>
    </source>
</evidence>
<dbReference type="GO" id="GO:0004300">
    <property type="term" value="F:enoyl-CoA hydratase activity"/>
    <property type="evidence" value="ECO:0007669"/>
    <property type="project" value="UniProtKB-EC"/>
</dbReference>
<dbReference type="Proteomes" id="UP000050863">
    <property type="component" value="Unassembled WGS sequence"/>
</dbReference>
<keyword evidence="3" id="KW-1185">Reference proteome</keyword>
<dbReference type="Pfam" id="PF00378">
    <property type="entry name" value="ECH_1"/>
    <property type="match status" value="1"/>
</dbReference>
<dbReference type="STRING" id="280332.CQ12_32490"/>
<dbReference type="EMBL" id="LLXZ01000002">
    <property type="protein sequence ID" value="KRR15861.1"/>
    <property type="molecule type" value="Genomic_DNA"/>
</dbReference>